<dbReference type="Gene3D" id="3.40.50.12780">
    <property type="entry name" value="N-terminal domain of ligase-like"/>
    <property type="match status" value="1"/>
</dbReference>
<keyword evidence="1" id="KW-0547">Nucleotide-binding</keyword>
<dbReference type="RefSeq" id="XP_012895473.1">
    <property type="nucleotide sequence ID" value="XM_013040019.1"/>
</dbReference>
<feature type="domain" description="AMP-dependent synthetase/ligase" evidence="3">
    <location>
        <begin position="67"/>
        <end position="464"/>
    </location>
</feature>
<dbReference type="GO" id="GO:0005783">
    <property type="term" value="C:endoplasmic reticulum"/>
    <property type="evidence" value="ECO:0007669"/>
    <property type="project" value="TreeGrafter"/>
</dbReference>
<dbReference type="AlphaFoldDB" id="D8M036"/>
<dbReference type="EMBL" id="FN668642">
    <property type="protein sequence ID" value="CBK21425.2"/>
    <property type="molecule type" value="Genomic_DNA"/>
</dbReference>
<dbReference type="Proteomes" id="UP000008312">
    <property type="component" value="Unassembled WGS sequence"/>
</dbReference>
<accession>D8M036</accession>
<dbReference type="GO" id="GO:0005524">
    <property type="term" value="F:ATP binding"/>
    <property type="evidence" value="ECO:0007669"/>
    <property type="project" value="UniProtKB-KW"/>
</dbReference>
<dbReference type="OrthoDB" id="189102at2759"/>
<dbReference type="GeneID" id="24918834"/>
<dbReference type="Pfam" id="PF00501">
    <property type="entry name" value="AMP-binding"/>
    <property type="match status" value="1"/>
</dbReference>
<sequence length="668" mass="73604">METHSRWSSSTLHIFKVRILTYLLRRSYEESKKRIEAYSRAIAKYDFLSQTGGYEKRADGSPIQTMGHFMKNSMPLLLSQFAVWRLNGTVVPLYDTLGIEAITHVCCEAELKTVLCSPASAALLLRSIPDSPNQFSTLRSLIIADGPITAELQSLAASCSISLFSFEELLSEGASLPDPPIPAVSGSDVCMICYTSGTTGAPKGALITHANLVSVGAVCKAYIDEMSHFGRNDYYISYLPMAHVFEHFMQTACIADGMGIGFSSGDTRHIVDDFKALRPSVFASVPRVLERLIGKVKEAVAEKNVFVRSLFHMAFSAKKSRILQSNTNQCPLWDSLVFKPVLAQIGLDNVRAMVTGSAPITAENLLFLRVLFLTNVLQGLGATETSGGACVSLPTDFNTFDHCGSPIRCMEAKLVSVPEMGYLVTDTVHGRVVDSSGAVQAEGIPCEGRGEACFRGLNVIKGYYRRPEINAVTFDAEGWYHSGDIAIWNQYGGLQIVDRKKDIFKLSQGEYISPDKVTGVYLGCPLVGNLYVYGDSYQSYLVAVVVPSEEHLRAALRERGMGELEGRSFAELCSEPAVKAVVFEEMGKVADASKLCGFEKVKNIFLDCEHWTIENGMLTPTMKLKRLASRTKYKEVIEALYKEGVYNPKAKWIVCWRKVGRGMERVRG</sequence>
<dbReference type="OMA" id="QTQVSIC"/>
<dbReference type="GO" id="GO:0016020">
    <property type="term" value="C:membrane"/>
    <property type="evidence" value="ECO:0007669"/>
    <property type="project" value="TreeGrafter"/>
</dbReference>
<evidence type="ECO:0000256" key="1">
    <source>
        <dbReference type="ARBA" id="ARBA00022741"/>
    </source>
</evidence>
<dbReference type="InterPro" id="IPR020845">
    <property type="entry name" value="AMP-binding_CS"/>
</dbReference>
<dbReference type="PANTHER" id="PTHR43272:SF33">
    <property type="entry name" value="AMP-BINDING DOMAIN-CONTAINING PROTEIN-RELATED"/>
    <property type="match status" value="1"/>
</dbReference>
<evidence type="ECO:0000313" key="4">
    <source>
        <dbReference type="EMBL" id="CBK21425.2"/>
    </source>
</evidence>
<keyword evidence="5" id="KW-1185">Reference proteome</keyword>
<dbReference type="GO" id="GO:0004467">
    <property type="term" value="F:long-chain fatty acid-CoA ligase activity"/>
    <property type="evidence" value="ECO:0007669"/>
    <property type="project" value="TreeGrafter"/>
</dbReference>
<dbReference type="InterPro" id="IPR042099">
    <property type="entry name" value="ANL_N_sf"/>
</dbReference>
<gene>
    <name evidence="4" type="ORF">GSBLH_T00001591001</name>
</gene>
<dbReference type="PROSITE" id="PS00455">
    <property type="entry name" value="AMP_BINDING"/>
    <property type="match status" value="1"/>
</dbReference>
<name>D8M036_BLAHO</name>
<dbReference type="InParanoid" id="D8M036"/>
<dbReference type="SUPFAM" id="SSF56801">
    <property type="entry name" value="Acetyl-CoA synthetase-like"/>
    <property type="match status" value="1"/>
</dbReference>
<protein>
    <recommendedName>
        <fullName evidence="3">AMP-dependent synthetase/ligase domain-containing protein</fullName>
    </recommendedName>
</protein>
<evidence type="ECO:0000313" key="5">
    <source>
        <dbReference type="Proteomes" id="UP000008312"/>
    </source>
</evidence>
<evidence type="ECO:0000259" key="3">
    <source>
        <dbReference type="Pfam" id="PF00501"/>
    </source>
</evidence>
<reference evidence="4" key="1">
    <citation type="submission" date="2010-02" db="EMBL/GenBank/DDBJ databases">
        <title>Sequencing and annotation of the Blastocystis hominis genome.</title>
        <authorList>
            <person name="Wincker P."/>
        </authorList>
    </citation>
    <scope>NUCLEOTIDE SEQUENCE</scope>
    <source>
        <strain evidence="4">Singapore isolate B</strain>
    </source>
</reference>
<evidence type="ECO:0000256" key="2">
    <source>
        <dbReference type="ARBA" id="ARBA00022840"/>
    </source>
</evidence>
<keyword evidence="2" id="KW-0067">ATP-binding</keyword>
<proteinExistence type="predicted"/>
<organism evidence="4">
    <name type="scientific">Blastocystis hominis</name>
    <dbReference type="NCBI Taxonomy" id="12968"/>
    <lineage>
        <taxon>Eukaryota</taxon>
        <taxon>Sar</taxon>
        <taxon>Stramenopiles</taxon>
        <taxon>Bigyra</taxon>
        <taxon>Opalozoa</taxon>
        <taxon>Opalinata</taxon>
        <taxon>Blastocystidae</taxon>
        <taxon>Blastocystis</taxon>
    </lineage>
</organism>
<dbReference type="InterPro" id="IPR000873">
    <property type="entry name" value="AMP-dep_synth/lig_dom"/>
</dbReference>
<dbReference type="PANTHER" id="PTHR43272">
    <property type="entry name" value="LONG-CHAIN-FATTY-ACID--COA LIGASE"/>
    <property type="match status" value="1"/>
</dbReference>